<accession>A0ABR3V9Q8</accession>
<evidence type="ECO:0000313" key="2">
    <source>
        <dbReference type="EMBL" id="KAL1838432.1"/>
    </source>
</evidence>
<dbReference type="EMBL" id="JAZHXJ010002476">
    <property type="protein sequence ID" value="KAL1838432.1"/>
    <property type="molecule type" value="Genomic_DNA"/>
</dbReference>
<sequence>MHTVTPSPLAPYWVTSRKTWKPDDLPHGQLPLWSMPAIQYGAAPGTYADNEDIGRIADRLREGQEIRGGAGHAPDHARAVGHEGILVAQRVGQAGGIPLGGLGLRLLDEGAGLVELGGGGLGEAGGLGGCGLVLSEVATSTAVGSGSQQVRVAAWVPRGEDTREPRLDGKQEHQHDLRLWGHGEVENNTGTIKTKQSCTHSLHRRKREQEQTAIYVSCLSSSLSTADDAQIPPHRPQTSNRLQMGPQRRAPSHLRGGSHPYGGRVLAPLSMIVPPAGEENTRKRSTEDAVRDVQRRICLPCG</sequence>
<evidence type="ECO:0000256" key="1">
    <source>
        <dbReference type="SAM" id="MobiDB-lite"/>
    </source>
</evidence>
<reference evidence="2 3" key="1">
    <citation type="journal article" date="2024" name="Commun. Biol.">
        <title>Comparative genomic analysis of thermophilic fungi reveals convergent evolutionary adaptations and gene losses.</title>
        <authorList>
            <person name="Steindorff A.S."/>
            <person name="Aguilar-Pontes M.V."/>
            <person name="Robinson A.J."/>
            <person name="Andreopoulos B."/>
            <person name="LaButti K."/>
            <person name="Kuo A."/>
            <person name="Mondo S."/>
            <person name="Riley R."/>
            <person name="Otillar R."/>
            <person name="Haridas S."/>
            <person name="Lipzen A."/>
            <person name="Grimwood J."/>
            <person name="Schmutz J."/>
            <person name="Clum A."/>
            <person name="Reid I.D."/>
            <person name="Moisan M.C."/>
            <person name="Butler G."/>
            <person name="Nguyen T.T.M."/>
            <person name="Dewar K."/>
            <person name="Conant G."/>
            <person name="Drula E."/>
            <person name="Henrissat B."/>
            <person name="Hansel C."/>
            <person name="Singer S."/>
            <person name="Hutchinson M.I."/>
            <person name="de Vries R.P."/>
            <person name="Natvig D.O."/>
            <person name="Powell A.J."/>
            <person name="Tsang A."/>
            <person name="Grigoriev I.V."/>
        </authorList>
    </citation>
    <scope>NUCLEOTIDE SEQUENCE [LARGE SCALE GENOMIC DNA]</scope>
    <source>
        <strain evidence="2 3">ATCC 24622</strain>
    </source>
</reference>
<organism evidence="2 3">
    <name type="scientific">Phialemonium thermophilum</name>
    <dbReference type="NCBI Taxonomy" id="223376"/>
    <lineage>
        <taxon>Eukaryota</taxon>
        <taxon>Fungi</taxon>
        <taxon>Dikarya</taxon>
        <taxon>Ascomycota</taxon>
        <taxon>Pezizomycotina</taxon>
        <taxon>Sordariomycetes</taxon>
        <taxon>Sordariomycetidae</taxon>
        <taxon>Cephalothecales</taxon>
        <taxon>Cephalothecaceae</taxon>
        <taxon>Phialemonium</taxon>
    </lineage>
</organism>
<protein>
    <submittedName>
        <fullName evidence="2">Uncharacterized protein</fullName>
    </submittedName>
</protein>
<dbReference type="Proteomes" id="UP001586593">
    <property type="component" value="Unassembled WGS sequence"/>
</dbReference>
<keyword evidence="3" id="KW-1185">Reference proteome</keyword>
<feature type="region of interest" description="Disordered" evidence="1">
    <location>
        <begin position="225"/>
        <end position="265"/>
    </location>
</feature>
<comment type="caution">
    <text evidence="2">The sequence shown here is derived from an EMBL/GenBank/DDBJ whole genome shotgun (WGS) entry which is preliminary data.</text>
</comment>
<name>A0ABR3V9Q8_9PEZI</name>
<gene>
    <name evidence="2" type="ORF">VTK73DRAFT_4329</name>
</gene>
<proteinExistence type="predicted"/>
<evidence type="ECO:0000313" key="3">
    <source>
        <dbReference type="Proteomes" id="UP001586593"/>
    </source>
</evidence>